<feature type="compositionally biased region" description="Basic and acidic residues" evidence="1">
    <location>
        <begin position="86"/>
        <end position="95"/>
    </location>
</feature>
<dbReference type="Proteomes" id="UP000075882">
    <property type="component" value="Unassembled WGS sequence"/>
</dbReference>
<accession>A0A8W7PHD6</accession>
<evidence type="ECO:0000313" key="2">
    <source>
        <dbReference type="EnsemblMetazoa" id="ACOM031805-PA.1"/>
    </source>
</evidence>
<protein>
    <submittedName>
        <fullName evidence="2">Uncharacterized protein</fullName>
    </submittedName>
</protein>
<sequence length="196" mass="20801">MLGGTVLLPVDIRWSSSGSLAPSHLRSISSINDRNLGLKSVAACRSTGQAAQPELLDVPAGSGPVSFACFRCRFSPVAISSSSENGSDRALHSDESPSVGRLPRGISSADSGRNIWKMFSANCWRTSGSSLVIGNASIALHGQRTFGAACGAGPGMLAYRDRRCLNCWIDKHPTWRLVGTAVLCSEFFWRGSTIAK</sequence>
<proteinExistence type="predicted"/>
<dbReference type="AlphaFoldDB" id="A0A8W7PHD6"/>
<name>A0A8W7PHD6_ANOCL</name>
<evidence type="ECO:0000256" key="1">
    <source>
        <dbReference type="SAM" id="MobiDB-lite"/>
    </source>
</evidence>
<dbReference type="EnsemblMetazoa" id="ACOM031805-RA">
    <property type="protein sequence ID" value="ACOM031805-PA.1"/>
    <property type="gene ID" value="ACOM031805"/>
</dbReference>
<feature type="region of interest" description="Disordered" evidence="1">
    <location>
        <begin position="80"/>
        <end position="105"/>
    </location>
</feature>
<reference evidence="2" key="1">
    <citation type="submission" date="2022-08" db="UniProtKB">
        <authorList>
            <consortium name="EnsemblMetazoa"/>
        </authorList>
    </citation>
    <scope>IDENTIFICATION</scope>
</reference>
<organism evidence="2">
    <name type="scientific">Anopheles coluzzii</name>
    <name type="common">African malaria mosquito</name>
    <dbReference type="NCBI Taxonomy" id="1518534"/>
    <lineage>
        <taxon>Eukaryota</taxon>
        <taxon>Metazoa</taxon>
        <taxon>Ecdysozoa</taxon>
        <taxon>Arthropoda</taxon>
        <taxon>Hexapoda</taxon>
        <taxon>Insecta</taxon>
        <taxon>Pterygota</taxon>
        <taxon>Neoptera</taxon>
        <taxon>Endopterygota</taxon>
        <taxon>Diptera</taxon>
        <taxon>Nematocera</taxon>
        <taxon>Culicoidea</taxon>
        <taxon>Culicidae</taxon>
        <taxon>Anophelinae</taxon>
        <taxon>Anopheles</taxon>
    </lineage>
</organism>